<proteinExistence type="predicted"/>
<organism evidence="1 2">
    <name type="scientific">Iris pallida</name>
    <name type="common">Sweet iris</name>
    <dbReference type="NCBI Taxonomy" id="29817"/>
    <lineage>
        <taxon>Eukaryota</taxon>
        <taxon>Viridiplantae</taxon>
        <taxon>Streptophyta</taxon>
        <taxon>Embryophyta</taxon>
        <taxon>Tracheophyta</taxon>
        <taxon>Spermatophyta</taxon>
        <taxon>Magnoliopsida</taxon>
        <taxon>Liliopsida</taxon>
        <taxon>Asparagales</taxon>
        <taxon>Iridaceae</taxon>
        <taxon>Iridoideae</taxon>
        <taxon>Irideae</taxon>
        <taxon>Iris</taxon>
    </lineage>
</organism>
<protein>
    <recommendedName>
        <fullName evidence="3">DUF674 domain-containing protein</fullName>
    </recommendedName>
</protein>
<dbReference type="Pfam" id="PF05056">
    <property type="entry name" value="DUF674"/>
    <property type="match status" value="1"/>
</dbReference>
<evidence type="ECO:0008006" key="3">
    <source>
        <dbReference type="Google" id="ProtNLM"/>
    </source>
</evidence>
<dbReference type="PANTHER" id="PTHR33103:SF27">
    <property type="entry name" value="OS04G0594700 PROTEIN"/>
    <property type="match status" value="1"/>
</dbReference>
<evidence type="ECO:0000313" key="1">
    <source>
        <dbReference type="EMBL" id="KAJ6814040.1"/>
    </source>
</evidence>
<evidence type="ECO:0000313" key="2">
    <source>
        <dbReference type="Proteomes" id="UP001140949"/>
    </source>
</evidence>
<gene>
    <name evidence="1" type="ORF">M6B38_139105</name>
</gene>
<name>A0AAX6FC14_IRIPA</name>
<comment type="caution">
    <text evidence="1">The sequence shown here is derived from an EMBL/GenBank/DDBJ whole genome shotgun (WGS) entry which is preliminary data.</text>
</comment>
<dbReference type="AlphaFoldDB" id="A0AAX6FC14"/>
<reference evidence="1" key="2">
    <citation type="submission" date="2023-04" db="EMBL/GenBank/DDBJ databases">
        <authorList>
            <person name="Bruccoleri R.E."/>
            <person name="Oakeley E.J."/>
            <person name="Faust A.-M."/>
            <person name="Dessus-Babus S."/>
            <person name="Altorfer M."/>
            <person name="Burckhardt D."/>
            <person name="Oertli M."/>
            <person name="Naumann U."/>
            <person name="Petersen F."/>
            <person name="Wong J."/>
        </authorList>
    </citation>
    <scope>NUCLEOTIDE SEQUENCE</scope>
    <source>
        <strain evidence="1">GSM-AAB239-AS_SAM_17_03QT</strain>
        <tissue evidence="1">Leaf</tissue>
    </source>
</reference>
<dbReference type="PANTHER" id="PTHR33103">
    <property type="entry name" value="OS01G0153900 PROTEIN"/>
    <property type="match status" value="1"/>
</dbReference>
<dbReference type="Proteomes" id="UP001140949">
    <property type="component" value="Unassembled WGS sequence"/>
</dbReference>
<dbReference type="InterPro" id="IPR007750">
    <property type="entry name" value="DUF674"/>
</dbReference>
<sequence>MMFRLPCNLPWKLNSHLKGNVNAECYIIYSQPINPQEVGRSGPFSMASAKKITVKLLVDKERSRVVYAEADKDFVDILFSFLTLPLSTIVKVLNKQSSLGCMDNLYESVEKLDIRYLQTEACKSMLLHPRSEAAVLCEDLKINIDDKKPRVVYACKKDDCCSKQTCLFSYAQNAQCIHCKEKMDRVLTCEVNNIVKLFVKDGVKYIISSDLHVEPATVMHILSLLQKMNIKDISVLEERYMDISEEEVLALLKRLLVSEMPVTDLYFHHNDKTHDAPRDHVGKKEAVQVKTESNQETNTEGISIKLLINKRTNKILCAEADDDFLNILFSFLTLPLGSLIKILNKNTGTGCVDNLYRSAEDLSLEDIESEQSRSILLSPKLGPFFGCSNNILKLDEINPREVTTHGCRTCYWKNINKACTAAKCDHGVGKSVMKELNPKSPQGGTEKGGGYAKGRGKFVVTDDLCVSPVSTSSIIPIVSKLDSSFDSVVEREVVAGEIQVVNLLRAAVTSKTPLSDVFSTCQKPRNWSRYSLD</sequence>
<accession>A0AAX6FC14</accession>
<keyword evidence="2" id="KW-1185">Reference proteome</keyword>
<reference evidence="1" key="1">
    <citation type="journal article" date="2023" name="GigaByte">
        <title>Genome assembly of the bearded iris, Iris pallida Lam.</title>
        <authorList>
            <person name="Bruccoleri R.E."/>
            <person name="Oakeley E.J."/>
            <person name="Faust A.M.E."/>
            <person name="Altorfer M."/>
            <person name="Dessus-Babus S."/>
            <person name="Burckhardt D."/>
            <person name="Oertli M."/>
            <person name="Naumann U."/>
            <person name="Petersen F."/>
            <person name="Wong J."/>
        </authorList>
    </citation>
    <scope>NUCLEOTIDE SEQUENCE</scope>
    <source>
        <strain evidence="1">GSM-AAB239-AS_SAM_17_03QT</strain>
    </source>
</reference>
<dbReference type="EMBL" id="JANAVB010029819">
    <property type="protein sequence ID" value="KAJ6814040.1"/>
    <property type="molecule type" value="Genomic_DNA"/>
</dbReference>